<feature type="transmembrane region" description="Helical" evidence="11">
    <location>
        <begin position="76"/>
        <end position="93"/>
    </location>
</feature>
<name>A0A1Z5JJI9_FISSO</name>
<dbReference type="InParanoid" id="A0A1Z5JJI9"/>
<evidence type="ECO:0000256" key="8">
    <source>
        <dbReference type="ARBA" id="ARBA00023136"/>
    </source>
</evidence>
<feature type="compositionally biased region" description="Basic and acidic residues" evidence="10">
    <location>
        <begin position="428"/>
        <end position="445"/>
    </location>
</feature>
<feature type="transmembrane region" description="Helical" evidence="11">
    <location>
        <begin position="105"/>
        <end position="125"/>
    </location>
</feature>
<reference evidence="13 14" key="1">
    <citation type="journal article" date="2015" name="Plant Cell">
        <title>Oil accumulation by the oleaginous diatom Fistulifera solaris as revealed by the genome and transcriptome.</title>
        <authorList>
            <person name="Tanaka T."/>
            <person name="Maeda Y."/>
            <person name="Veluchamy A."/>
            <person name="Tanaka M."/>
            <person name="Abida H."/>
            <person name="Marechal E."/>
            <person name="Bowler C."/>
            <person name="Muto M."/>
            <person name="Sunaga Y."/>
            <person name="Tanaka M."/>
            <person name="Yoshino T."/>
            <person name="Taniguchi T."/>
            <person name="Fukuda Y."/>
            <person name="Nemoto M."/>
            <person name="Matsumoto M."/>
            <person name="Wong P.S."/>
            <person name="Aburatani S."/>
            <person name="Fujibuchi W."/>
        </authorList>
    </citation>
    <scope>NUCLEOTIDE SEQUENCE [LARGE SCALE GENOMIC DNA]</scope>
    <source>
        <strain evidence="13 14">JPCC DA0580</strain>
    </source>
</reference>
<feature type="transmembrane region" description="Helical" evidence="11">
    <location>
        <begin position="328"/>
        <end position="347"/>
    </location>
</feature>
<dbReference type="GO" id="GO:0016020">
    <property type="term" value="C:membrane"/>
    <property type="evidence" value="ECO:0007669"/>
    <property type="project" value="UniProtKB-SubCell"/>
</dbReference>
<feature type="transmembrane region" description="Helical" evidence="11">
    <location>
        <begin position="169"/>
        <end position="188"/>
    </location>
</feature>
<dbReference type="GO" id="GO:0015297">
    <property type="term" value="F:antiporter activity"/>
    <property type="evidence" value="ECO:0007669"/>
    <property type="project" value="UniProtKB-KW"/>
</dbReference>
<organism evidence="13 14">
    <name type="scientific">Fistulifera solaris</name>
    <name type="common">Oleaginous diatom</name>
    <dbReference type="NCBI Taxonomy" id="1519565"/>
    <lineage>
        <taxon>Eukaryota</taxon>
        <taxon>Sar</taxon>
        <taxon>Stramenopiles</taxon>
        <taxon>Ochrophyta</taxon>
        <taxon>Bacillariophyta</taxon>
        <taxon>Bacillariophyceae</taxon>
        <taxon>Bacillariophycidae</taxon>
        <taxon>Naviculales</taxon>
        <taxon>Naviculaceae</taxon>
        <taxon>Fistulifera</taxon>
    </lineage>
</organism>
<dbReference type="Proteomes" id="UP000198406">
    <property type="component" value="Unassembled WGS sequence"/>
</dbReference>
<dbReference type="OrthoDB" id="1288932at2759"/>
<keyword evidence="3" id="KW-0050">Antiport</keyword>
<feature type="domain" description="Cation/H+ exchanger transmembrane" evidence="12">
    <location>
        <begin position="35"/>
        <end position="413"/>
    </location>
</feature>
<evidence type="ECO:0000256" key="5">
    <source>
        <dbReference type="ARBA" id="ARBA00022989"/>
    </source>
</evidence>
<evidence type="ECO:0000256" key="4">
    <source>
        <dbReference type="ARBA" id="ARBA00022692"/>
    </source>
</evidence>
<protein>
    <recommendedName>
        <fullName evidence="12">Cation/H+ exchanger transmembrane domain-containing protein</fullName>
    </recommendedName>
</protein>
<dbReference type="PANTHER" id="PTHR43562:SF3">
    <property type="entry name" value="SODIUM ION_PROTON EXCHANGER (EUROFUNG)"/>
    <property type="match status" value="1"/>
</dbReference>
<keyword evidence="2" id="KW-0813">Transport</keyword>
<dbReference type="PANTHER" id="PTHR43562">
    <property type="entry name" value="NAPA-TYPE SODIUM/HYDROGEN ANTIPORTER"/>
    <property type="match status" value="1"/>
</dbReference>
<feature type="transmembrane region" description="Helical" evidence="11">
    <location>
        <begin position="24"/>
        <end position="41"/>
    </location>
</feature>
<evidence type="ECO:0000313" key="13">
    <source>
        <dbReference type="EMBL" id="GAX13958.1"/>
    </source>
</evidence>
<keyword evidence="5 11" id="KW-1133">Transmembrane helix</keyword>
<dbReference type="InterPro" id="IPR006153">
    <property type="entry name" value="Cation/H_exchanger_TM"/>
</dbReference>
<dbReference type="EMBL" id="BDSP01000074">
    <property type="protein sequence ID" value="GAX13958.1"/>
    <property type="molecule type" value="Genomic_DNA"/>
</dbReference>
<feature type="transmembrane region" description="Helical" evidence="11">
    <location>
        <begin position="391"/>
        <end position="413"/>
    </location>
</feature>
<dbReference type="GO" id="GO:0006814">
    <property type="term" value="P:sodium ion transport"/>
    <property type="evidence" value="ECO:0007669"/>
    <property type="project" value="UniProtKB-KW"/>
</dbReference>
<evidence type="ECO:0000256" key="11">
    <source>
        <dbReference type="SAM" id="Phobius"/>
    </source>
</evidence>
<sequence>MMNATESDTTVDVFTGVASTYEDLYAMLLFCLIMFLLGDVFCKRCLKVVPPLVGYILTGILLGPEGFDLVPVPKAWVLLGNLGLVLLMVQAGLEMDLAILQQVGARGFVMAIVGSILPISIGMFLSKFVLRQSGNTVIAMGCCFGPTSVGIALQVLGPCAVLETPLGQLIVAAAIVDDLIALLMLSQLEALTGNITVTQIVVPIVSAFLWLFVGGAVALWVVPVIRKWMWHQIPSLQDENNNTVLLMTLLGLVFALLPATYYSQASYLLGAFLAGLSFCQESIQKVYRQQFQRLLTWLMKFFFAATIGFQVPLSEFQNGRVLRNGCLLYLSLVGKLAVGPIFTPCWEGRRWRGNHLRDCAVVGFSMAGEAEFAFLVAVFGVTEQLIPPDLYASVVLAILLSTILSPVMLRTLLAVYPMTPKMGQDSSNGEHKSIQSERKESEDTG</sequence>
<dbReference type="InterPro" id="IPR038770">
    <property type="entry name" value="Na+/solute_symporter_sf"/>
</dbReference>
<dbReference type="Gene3D" id="1.20.1530.20">
    <property type="match status" value="1"/>
</dbReference>
<keyword evidence="7" id="KW-0406">Ion transport</keyword>
<dbReference type="GO" id="GO:1902600">
    <property type="term" value="P:proton transmembrane transport"/>
    <property type="evidence" value="ECO:0007669"/>
    <property type="project" value="InterPro"/>
</dbReference>
<feature type="transmembrane region" description="Helical" evidence="11">
    <location>
        <begin position="295"/>
        <end position="313"/>
    </location>
</feature>
<evidence type="ECO:0000256" key="6">
    <source>
        <dbReference type="ARBA" id="ARBA00023053"/>
    </source>
</evidence>
<feature type="transmembrane region" description="Helical" evidence="11">
    <location>
        <begin position="200"/>
        <end position="222"/>
    </location>
</feature>
<evidence type="ECO:0000313" key="14">
    <source>
        <dbReference type="Proteomes" id="UP000198406"/>
    </source>
</evidence>
<feature type="transmembrane region" description="Helical" evidence="11">
    <location>
        <begin position="137"/>
        <end position="157"/>
    </location>
</feature>
<evidence type="ECO:0000256" key="7">
    <source>
        <dbReference type="ARBA" id="ARBA00023065"/>
    </source>
</evidence>
<evidence type="ECO:0000256" key="1">
    <source>
        <dbReference type="ARBA" id="ARBA00004141"/>
    </source>
</evidence>
<comment type="subcellular location">
    <subcellularLocation>
        <location evidence="1">Membrane</location>
        <topology evidence="1">Multi-pass membrane protein</topology>
    </subcellularLocation>
</comment>
<dbReference type="AlphaFoldDB" id="A0A1Z5JJI9"/>
<feature type="transmembrane region" description="Helical" evidence="11">
    <location>
        <begin position="359"/>
        <end position="379"/>
    </location>
</feature>
<keyword evidence="4 11" id="KW-0812">Transmembrane</keyword>
<evidence type="ECO:0000256" key="3">
    <source>
        <dbReference type="ARBA" id="ARBA00022449"/>
    </source>
</evidence>
<evidence type="ECO:0000256" key="9">
    <source>
        <dbReference type="ARBA" id="ARBA00023201"/>
    </source>
</evidence>
<evidence type="ECO:0000256" key="10">
    <source>
        <dbReference type="SAM" id="MobiDB-lite"/>
    </source>
</evidence>
<feature type="region of interest" description="Disordered" evidence="10">
    <location>
        <begin position="423"/>
        <end position="445"/>
    </location>
</feature>
<keyword evidence="6" id="KW-0915">Sodium</keyword>
<keyword evidence="8 11" id="KW-0472">Membrane</keyword>
<evidence type="ECO:0000256" key="2">
    <source>
        <dbReference type="ARBA" id="ARBA00022448"/>
    </source>
</evidence>
<proteinExistence type="predicted"/>
<comment type="caution">
    <text evidence="13">The sequence shown here is derived from an EMBL/GenBank/DDBJ whole genome shotgun (WGS) entry which is preliminary data.</text>
</comment>
<accession>A0A1Z5JJI9</accession>
<dbReference type="Pfam" id="PF00999">
    <property type="entry name" value="Na_H_Exchanger"/>
    <property type="match status" value="1"/>
</dbReference>
<keyword evidence="9" id="KW-0739">Sodium transport</keyword>
<gene>
    <name evidence="13" type="ORF">FisN_5Lu154</name>
</gene>
<evidence type="ECO:0000259" key="12">
    <source>
        <dbReference type="Pfam" id="PF00999"/>
    </source>
</evidence>
<keyword evidence="14" id="KW-1185">Reference proteome</keyword>